<sequence>MSDPLETYWIEDIGTLSIVLNNWNTDYNFNEEEYETIDQLLNNMVEDVMNKEDEELIMKIKTMINDFFTRGHISEEKRDRCSNRLNMFRRE</sequence>
<gene>
    <name evidence="1" type="ORF">LCPAC406_03530</name>
</gene>
<evidence type="ECO:0000313" key="1">
    <source>
        <dbReference type="EMBL" id="QBK94039.1"/>
    </source>
</evidence>
<organism evidence="1">
    <name type="scientific">Pithovirus LCPAC406</name>
    <dbReference type="NCBI Taxonomy" id="2506599"/>
    <lineage>
        <taxon>Viruses</taxon>
        <taxon>Pithoviruses</taxon>
    </lineage>
</organism>
<protein>
    <submittedName>
        <fullName evidence="1">Uncharacterized protein</fullName>
    </submittedName>
</protein>
<dbReference type="EMBL" id="MK500610">
    <property type="protein sequence ID" value="QBK94039.1"/>
    <property type="molecule type" value="Genomic_DNA"/>
</dbReference>
<name>A0A481ZHG3_9VIRU</name>
<accession>A0A481ZHG3</accession>
<reference evidence="1" key="1">
    <citation type="journal article" date="2019" name="MBio">
        <title>Virus Genomes from Deep Sea Sediments Expand the Ocean Megavirome and Support Independent Origins of Viral Gigantism.</title>
        <authorList>
            <person name="Backstrom D."/>
            <person name="Yutin N."/>
            <person name="Jorgensen S.L."/>
            <person name="Dharamshi J."/>
            <person name="Homa F."/>
            <person name="Zaremba-Niedwiedzka K."/>
            <person name="Spang A."/>
            <person name="Wolf Y.I."/>
            <person name="Koonin E.V."/>
            <person name="Ettema T.J."/>
        </authorList>
    </citation>
    <scope>NUCLEOTIDE SEQUENCE</scope>
</reference>
<proteinExistence type="predicted"/>